<keyword evidence="3" id="KW-1185">Reference proteome</keyword>
<name>A0A9X7YQ38_9GAMM</name>
<accession>A0A9X7YQ38</accession>
<sequence>MKRLRSSYYALAGLLLLVAASSGCTSVNDQLDDYQARLNRVLDEQTTAQSVTRVARRPVQHNRLALPQADINLLELLRLDQCRIGLTVAQKNSSLGRVALPSQQLLMELELLTHGPACVAALQQDGDERLAAKLATALAQKQAARLHYWWNAWPGSDEWQQFSGSHTPLDWMAQEPAALESTLLALDFALAQAGQLQRDELAAALQGSTMSEAHLQQLGQGKLLGRWLSSTYALIPALHQSAAVLEQRLQRGGLCPAGKPTASAKILQNVFVKFYAGEVQPYLAVTDRVGRELLPRLEQMALLMPEAPAGFSDWLAELQRLRHELAQANQRHVKAWQAQLRQCGMMPGQ</sequence>
<dbReference type="AlphaFoldDB" id="A0A9X7YQ38"/>
<feature type="signal peptide" evidence="1">
    <location>
        <begin position="1"/>
        <end position="25"/>
    </location>
</feature>
<keyword evidence="1" id="KW-0732">Signal</keyword>
<dbReference type="Pfam" id="PF11279">
    <property type="entry name" value="DUF3080"/>
    <property type="match status" value="1"/>
</dbReference>
<evidence type="ECO:0000256" key="1">
    <source>
        <dbReference type="SAM" id="SignalP"/>
    </source>
</evidence>
<dbReference type="PROSITE" id="PS51257">
    <property type="entry name" value="PROKAR_LIPOPROTEIN"/>
    <property type="match status" value="1"/>
</dbReference>
<gene>
    <name evidence="2" type="ORF">GJQ55_12590</name>
</gene>
<protein>
    <submittedName>
        <fullName evidence="2">DUF3080 family protein</fullName>
    </submittedName>
</protein>
<dbReference type="RefSeq" id="WP_228345328.1">
    <property type="nucleotide sequence ID" value="NZ_CP046056.1"/>
</dbReference>
<reference evidence="2 3" key="1">
    <citation type="submission" date="2019-11" db="EMBL/GenBank/DDBJ databases">
        <title>Venatorbacter sp. nov. a predator of Campylobacter and other Gram-negative bacteria.</title>
        <authorList>
            <person name="Saeedi A."/>
            <person name="Cummings N.J."/>
            <person name="Connerton I.F."/>
            <person name="Connerton P.L."/>
        </authorList>
    </citation>
    <scope>NUCLEOTIDE SEQUENCE [LARGE SCALE GENOMIC DNA]</scope>
    <source>
        <strain evidence="2">XL5</strain>
    </source>
</reference>
<evidence type="ECO:0000313" key="2">
    <source>
        <dbReference type="EMBL" id="QQD25259.1"/>
    </source>
</evidence>
<feature type="chain" id="PRO_5040972866" evidence="1">
    <location>
        <begin position="26"/>
        <end position="349"/>
    </location>
</feature>
<evidence type="ECO:0000313" key="3">
    <source>
        <dbReference type="Proteomes" id="UP000596074"/>
    </source>
</evidence>
<proteinExistence type="predicted"/>
<dbReference type="InterPro" id="IPR021431">
    <property type="entry name" value="DUF3080"/>
</dbReference>
<dbReference type="Proteomes" id="UP000596074">
    <property type="component" value="Chromosome"/>
</dbReference>
<dbReference type="KEGG" id="vcw:GJQ55_12590"/>
<dbReference type="EMBL" id="CP046056">
    <property type="protein sequence ID" value="QQD25259.1"/>
    <property type="molecule type" value="Genomic_DNA"/>
</dbReference>
<organism evidence="2 3">
    <name type="scientific">Venatoribacter cucullus</name>
    <dbReference type="NCBI Taxonomy" id="2661630"/>
    <lineage>
        <taxon>Bacteria</taxon>
        <taxon>Pseudomonadati</taxon>
        <taxon>Pseudomonadota</taxon>
        <taxon>Gammaproteobacteria</taxon>
        <taxon>Oceanospirillales</taxon>
        <taxon>Oceanospirillaceae</taxon>
        <taxon>Venatoribacter</taxon>
    </lineage>
</organism>